<comment type="subcellular location">
    <subcellularLocation>
        <location evidence="1 8">Cytoplasm</location>
    </subcellularLocation>
</comment>
<keyword evidence="11" id="KW-1185">Reference proteome</keyword>
<keyword evidence="4 8" id="KW-0819">tRNA processing</keyword>
<dbReference type="InterPro" id="IPR012795">
    <property type="entry name" value="tRNA_Ile_lys_synt_N"/>
</dbReference>
<evidence type="ECO:0000256" key="3">
    <source>
        <dbReference type="ARBA" id="ARBA00022598"/>
    </source>
</evidence>
<dbReference type="InterPro" id="IPR012094">
    <property type="entry name" value="tRNA_Ile_lys_synt"/>
</dbReference>
<reference evidence="11" key="1">
    <citation type="submission" date="2017-06" db="EMBL/GenBank/DDBJ databases">
        <authorList>
            <person name="Varghese N."/>
            <person name="Submissions S."/>
        </authorList>
    </citation>
    <scope>NUCLEOTIDE SEQUENCE [LARGE SCALE GENOMIC DNA]</scope>
    <source>
        <strain evidence="11">DSM 15668</strain>
    </source>
</reference>
<dbReference type="Pfam" id="PF01171">
    <property type="entry name" value="ATP_bind_3"/>
    <property type="match status" value="1"/>
</dbReference>
<keyword evidence="3 8" id="KW-0436">Ligase</keyword>
<dbReference type="AlphaFoldDB" id="A0A238ZDR3"/>
<dbReference type="PANTHER" id="PTHR43033">
    <property type="entry name" value="TRNA(ILE)-LYSIDINE SYNTHASE-RELATED"/>
    <property type="match status" value="1"/>
</dbReference>
<dbReference type="OrthoDB" id="9807403at2"/>
<dbReference type="SMART" id="SM00977">
    <property type="entry name" value="TilS_C"/>
    <property type="match status" value="1"/>
</dbReference>
<dbReference type="SUPFAM" id="SSF52402">
    <property type="entry name" value="Adenine nucleotide alpha hydrolases-like"/>
    <property type="match status" value="1"/>
</dbReference>
<accession>A0A238ZDR3</accession>
<dbReference type="GO" id="GO:0005524">
    <property type="term" value="F:ATP binding"/>
    <property type="evidence" value="ECO:0007669"/>
    <property type="project" value="UniProtKB-UniRule"/>
</dbReference>
<dbReference type="Pfam" id="PF11734">
    <property type="entry name" value="TilS_C"/>
    <property type="match status" value="1"/>
</dbReference>
<feature type="domain" description="Lysidine-tRNA(Ile) synthetase C-terminal" evidence="9">
    <location>
        <begin position="366"/>
        <end position="434"/>
    </location>
</feature>
<name>A0A238ZDR3_9BACT</name>
<dbReference type="Gene3D" id="3.40.50.620">
    <property type="entry name" value="HUPs"/>
    <property type="match status" value="1"/>
</dbReference>
<evidence type="ECO:0000256" key="2">
    <source>
        <dbReference type="ARBA" id="ARBA00022490"/>
    </source>
</evidence>
<dbReference type="InterPro" id="IPR014729">
    <property type="entry name" value="Rossmann-like_a/b/a_fold"/>
</dbReference>
<protein>
    <recommendedName>
        <fullName evidence="8">tRNA(Ile)-lysidine synthase</fullName>
        <ecNumber evidence="8">6.3.4.19</ecNumber>
    </recommendedName>
    <alternativeName>
        <fullName evidence="8">tRNA(Ile)-2-lysyl-cytidine synthase</fullName>
    </alternativeName>
    <alternativeName>
        <fullName evidence="8">tRNA(Ile)-lysidine synthetase</fullName>
    </alternativeName>
</protein>
<comment type="similarity">
    <text evidence="8">Belongs to the tRNA(Ile)-lysidine synthase family.</text>
</comment>
<keyword evidence="2 8" id="KW-0963">Cytoplasm</keyword>
<dbReference type="SUPFAM" id="SSF56037">
    <property type="entry name" value="PheT/TilS domain"/>
    <property type="match status" value="1"/>
</dbReference>
<dbReference type="NCBIfam" id="TIGR02433">
    <property type="entry name" value="lysidine_TilS_C"/>
    <property type="match status" value="1"/>
</dbReference>
<feature type="binding site" evidence="8">
    <location>
        <begin position="28"/>
        <end position="33"/>
    </location>
    <ligand>
        <name>ATP</name>
        <dbReference type="ChEBI" id="CHEBI:30616"/>
    </ligand>
</feature>
<evidence type="ECO:0000256" key="6">
    <source>
        <dbReference type="ARBA" id="ARBA00022840"/>
    </source>
</evidence>
<evidence type="ECO:0000256" key="4">
    <source>
        <dbReference type="ARBA" id="ARBA00022694"/>
    </source>
</evidence>
<dbReference type="CDD" id="cd01992">
    <property type="entry name" value="TilS_N"/>
    <property type="match status" value="1"/>
</dbReference>
<evidence type="ECO:0000256" key="8">
    <source>
        <dbReference type="HAMAP-Rule" id="MF_01161"/>
    </source>
</evidence>
<dbReference type="InterPro" id="IPR012796">
    <property type="entry name" value="Lysidine-tRNA-synth_C"/>
</dbReference>
<evidence type="ECO:0000313" key="10">
    <source>
        <dbReference type="EMBL" id="SNR81430.1"/>
    </source>
</evidence>
<dbReference type="RefSeq" id="WP_089323230.1">
    <property type="nucleotide sequence ID" value="NZ_FZOB01000008.1"/>
</dbReference>
<gene>
    <name evidence="8" type="primary">tilS</name>
    <name evidence="10" type="ORF">SAMN06265340_1088</name>
</gene>
<dbReference type="SUPFAM" id="SSF82829">
    <property type="entry name" value="MesJ substrate recognition domain-like"/>
    <property type="match status" value="1"/>
</dbReference>
<dbReference type="Proteomes" id="UP000198405">
    <property type="component" value="Unassembled WGS sequence"/>
</dbReference>
<dbReference type="GO" id="GO:0005737">
    <property type="term" value="C:cytoplasm"/>
    <property type="evidence" value="ECO:0007669"/>
    <property type="project" value="UniProtKB-SubCell"/>
</dbReference>
<evidence type="ECO:0000256" key="1">
    <source>
        <dbReference type="ARBA" id="ARBA00004496"/>
    </source>
</evidence>
<dbReference type="GO" id="GO:0006400">
    <property type="term" value="P:tRNA modification"/>
    <property type="evidence" value="ECO:0007669"/>
    <property type="project" value="UniProtKB-UniRule"/>
</dbReference>
<dbReference type="NCBIfam" id="TIGR02432">
    <property type="entry name" value="lysidine_TilS_N"/>
    <property type="match status" value="1"/>
</dbReference>
<evidence type="ECO:0000256" key="7">
    <source>
        <dbReference type="ARBA" id="ARBA00048539"/>
    </source>
</evidence>
<evidence type="ECO:0000256" key="5">
    <source>
        <dbReference type="ARBA" id="ARBA00022741"/>
    </source>
</evidence>
<dbReference type="HAMAP" id="MF_01161">
    <property type="entry name" value="tRNA_Ile_lys_synt"/>
    <property type="match status" value="1"/>
</dbReference>
<dbReference type="EMBL" id="FZOB01000008">
    <property type="protein sequence ID" value="SNR81430.1"/>
    <property type="molecule type" value="Genomic_DNA"/>
</dbReference>
<evidence type="ECO:0000259" key="9">
    <source>
        <dbReference type="SMART" id="SM00977"/>
    </source>
</evidence>
<dbReference type="PANTHER" id="PTHR43033:SF1">
    <property type="entry name" value="TRNA(ILE)-LYSIDINE SYNTHASE-RELATED"/>
    <property type="match status" value="1"/>
</dbReference>
<sequence>MDLKKRVLQTIKKFSLISPGDTVLCAVSGGPDSVALLFILNEISKEEIPISLYIAHFNHMLREESDEEENFVKEIGNSLNIPVFTERKNLKEITGGKNIEAIARRERYKFLYKIAQKIEANKIATGHTASDLAETVIFNLTKGSGIKGLRGFLPKREKIIRPLFETTKEEVENYLKERKIPYRIDFSNFSMKFSRNLIRIKVIPELKKINPSLEKTILRETATLREAEDFIKEEVKKILSRANIRSDKAEISLSIIKAVHPFILKETINEMFFKISGEYLNRTKLKAIEHLIKKDESGEIDLKKGFKGRKDQNSFSIEKEQFSPENKVKIKVTSETEKIETPSGTFIFNAKNPHFEIPEEIIKKGVFIKNREGGEWLQFPYGRKKLKKFFIEKKVPVKLRDFLPIVVTADNEVIWIPELFKKTYIKENQNIIGVRFESGIKNFDN</sequence>
<comment type="function">
    <text evidence="8">Ligates lysine onto the cytidine present at position 34 of the AUA codon-specific tRNA(Ile) that contains the anticodon CAU, in an ATP-dependent manner. Cytidine is converted to lysidine, thus changing the amino acid specificity of the tRNA from methionine to isoleucine.</text>
</comment>
<keyword evidence="6 8" id="KW-0067">ATP-binding</keyword>
<organism evidence="10 11">
    <name type="scientific">Desulfurobacterium atlanticum</name>
    <dbReference type="NCBI Taxonomy" id="240169"/>
    <lineage>
        <taxon>Bacteria</taxon>
        <taxon>Pseudomonadati</taxon>
        <taxon>Aquificota</taxon>
        <taxon>Aquificia</taxon>
        <taxon>Desulfurobacteriales</taxon>
        <taxon>Desulfurobacteriaceae</taxon>
        <taxon>Desulfurobacterium</taxon>
    </lineage>
</organism>
<keyword evidence="5 8" id="KW-0547">Nucleotide-binding</keyword>
<comment type="domain">
    <text evidence="8">The N-terminal region contains the highly conserved SGGXDS motif, predicted to be a P-loop motif involved in ATP binding.</text>
</comment>
<evidence type="ECO:0000313" key="11">
    <source>
        <dbReference type="Proteomes" id="UP000198405"/>
    </source>
</evidence>
<comment type="catalytic activity">
    <reaction evidence="7 8">
        <text>cytidine(34) in tRNA(Ile2) + L-lysine + ATP = lysidine(34) in tRNA(Ile2) + AMP + diphosphate + H(+)</text>
        <dbReference type="Rhea" id="RHEA:43744"/>
        <dbReference type="Rhea" id="RHEA-COMP:10625"/>
        <dbReference type="Rhea" id="RHEA-COMP:10670"/>
        <dbReference type="ChEBI" id="CHEBI:15378"/>
        <dbReference type="ChEBI" id="CHEBI:30616"/>
        <dbReference type="ChEBI" id="CHEBI:32551"/>
        <dbReference type="ChEBI" id="CHEBI:33019"/>
        <dbReference type="ChEBI" id="CHEBI:82748"/>
        <dbReference type="ChEBI" id="CHEBI:83665"/>
        <dbReference type="ChEBI" id="CHEBI:456215"/>
        <dbReference type="EC" id="6.3.4.19"/>
    </reaction>
</comment>
<dbReference type="GO" id="GO:0032267">
    <property type="term" value="F:tRNA(Ile)-lysidine synthase activity"/>
    <property type="evidence" value="ECO:0007669"/>
    <property type="project" value="UniProtKB-EC"/>
</dbReference>
<proteinExistence type="inferred from homology"/>
<dbReference type="EC" id="6.3.4.19" evidence="8"/>
<dbReference type="InterPro" id="IPR011063">
    <property type="entry name" value="TilS/TtcA_N"/>
</dbReference>